<dbReference type="EMBL" id="CM037158">
    <property type="protein sequence ID" value="KAH7852610.1"/>
    <property type="molecule type" value="Genomic_DNA"/>
</dbReference>
<keyword evidence="2" id="KW-1185">Reference proteome</keyword>
<name>A0ACB7YGD7_9ERIC</name>
<accession>A0ACB7YGD7</accession>
<comment type="caution">
    <text evidence="1">The sequence shown here is derived from an EMBL/GenBank/DDBJ whole genome shotgun (WGS) entry which is preliminary data.</text>
</comment>
<sequence>MKDNGCFMCWRGSNTGGRWNSSNYECKEYKGKKSKIVPKIEINKKALYCRKTPCLDSAIPASTSRPAASFVSIKRTKFYKDDNDSIELGKKQIMVCPVSENMEGDALKVKGKICGAGFFADLDTTNRTMPKEVGVIRREQMGTRKMSLVNMLNFLRGEVGPAIP</sequence>
<organism evidence="1 2">
    <name type="scientific">Vaccinium darrowii</name>
    <dbReference type="NCBI Taxonomy" id="229202"/>
    <lineage>
        <taxon>Eukaryota</taxon>
        <taxon>Viridiplantae</taxon>
        <taxon>Streptophyta</taxon>
        <taxon>Embryophyta</taxon>
        <taxon>Tracheophyta</taxon>
        <taxon>Spermatophyta</taxon>
        <taxon>Magnoliopsida</taxon>
        <taxon>eudicotyledons</taxon>
        <taxon>Gunneridae</taxon>
        <taxon>Pentapetalae</taxon>
        <taxon>asterids</taxon>
        <taxon>Ericales</taxon>
        <taxon>Ericaceae</taxon>
        <taxon>Vaccinioideae</taxon>
        <taxon>Vaccinieae</taxon>
        <taxon>Vaccinium</taxon>
    </lineage>
</organism>
<protein>
    <submittedName>
        <fullName evidence="1">Uncharacterized protein</fullName>
    </submittedName>
</protein>
<gene>
    <name evidence="1" type="ORF">Vadar_026991</name>
</gene>
<evidence type="ECO:0000313" key="1">
    <source>
        <dbReference type="EMBL" id="KAH7852610.1"/>
    </source>
</evidence>
<reference evidence="1 2" key="1">
    <citation type="journal article" date="2021" name="Hortic Res">
        <title>High-quality reference genome and annotation aids understanding of berry development for evergreen blueberry (Vaccinium darrowii).</title>
        <authorList>
            <person name="Yu J."/>
            <person name="Hulse-Kemp A.M."/>
            <person name="Babiker E."/>
            <person name="Staton M."/>
        </authorList>
    </citation>
    <scope>NUCLEOTIDE SEQUENCE [LARGE SCALE GENOMIC DNA]</scope>
    <source>
        <strain evidence="2">cv. NJ 8807/NJ 8810</strain>
        <tissue evidence="1">Young leaf</tissue>
    </source>
</reference>
<proteinExistence type="predicted"/>
<evidence type="ECO:0000313" key="2">
    <source>
        <dbReference type="Proteomes" id="UP000828048"/>
    </source>
</evidence>
<dbReference type="Proteomes" id="UP000828048">
    <property type="component" value="Chromosome 8"/>
</dbReference>